<dbReference type="AlphaFoldDB" id="A0A346CJ21"/>
<feature type="chain" id="PRO_5016633000" evidence="1">
    <location>
        <begin position="21"/>
        <end position="108"/>
    </location>
</feature>
<evidence type="ECO:0000313" key="2">
    <source>
        <dbReference type="EMBL" id="AXL95570.1"/>
    </source>
</evidence>
<evidence type="ECO:0000256" key="1">
    <source>
        <dbReference type="SAM" id="SignalP"/>
    </source>
</evidence>
<reference evidence="2" key="1">
    <citation type="journal article" date="2018" name="Genome Biol. Evol.">
        <title>Conotoxin diversity in Chelyconus ermineus (Born, 1778) and the convergent origin of piscivory in the Atlantic and Indo-Pacific cones.</title>
        <authorList>
            <person name="Abalde S."/>
            <person name="Tenorio M.J."/>
            <person name="Afonso C.M."/>
            <person name="Zardoya R."/>
        </authorList>
    </citation>
    <scope>NUCLEOTIDE SEQUENCE</scope>
    <source>
        <strain evidence="2">Cerm_233</strain>
    </source>
</reference>
<organism evidence="2">
    <name type="scientific">Conus ermineus</name>
    <name type="common">Agate cone</name>
    <name type="synonym">Chelyconus ermineus</name>
    <dbReference type="NCBI Taxonomy" id="55423"/>
    <lineage>
        <taxon>Eukaryota</taxon>
        <taxon>Metazoa</taxon>
        <taxon>Spiralia</taxon>
        <taxon>Lophotrochozoa</taxon>
        <taxon>Mollusca</taxon>
        <taxon>Gastropoda</taxon>
        <taxon>Caenogastropoda</taxon>
        <taxon>Neogastropoda</taxon>
        <taxon>Conoidea</taxon>
        <taxon>Conidae</taxon>
        <taxon>Conus</taxon>
        <taxon>Chelyconus</taxon>
    </lineage>
</organism>
<name>A0A346CJ21_CONER</name>
<dbReference type="EMBL" id="MH360521">
    <property type="protein sequence ID" value="AXL95570.1"/>
    <property type="molecule type" value="mRNA"/>
</dbReference>
<protein>
    <submittedName>
        <fullName evidence="2">Conotoxin-like unassigned superfamily 08</fullName>
    </submittedName>
</protein>
<feature type="signal peptide" evidence="1">
    <location>
        <begin position="1"/>
        <end position="20"/>
    </location>
</feature>
<keyword evidence="1" id="KW-0732">Signal</keyword>
<sequence length="108" mass="12208">MKLFMFTAIIFTMASTTVTARTCRNNMEVCAIQYDEMYDYCSCSNGGCIKDDPYKVAVPGMSVFTCQQISDFNICGQSQFVMKDPAYQINCRCRDGRYKVVHGGIKCE</sequence>
<proteinExistence type="evidence at transcript level"/>
<accession>A0A346CJ21</accession>